<dbReference type="GO" id="GO:0003743">
    <property type="term" value="F:translation initiation factor activity"/>
    <property type="evidence" value="ECO:0007669"/>
    <property type="project" value="InterPro"/>
</dbReference>
<evidence type="ECO:0000313" key="3">
    <source>
        <dbReference type="Proteomes" id="UP000274429"/>
    </source>
</evidence>
<dbReference type="InterPro" id="IPR013906">
    <property type="entry name" value="eIF3j"/>
</dbReference>
<gene>
    <name evidence="2" type="ORF">TTAC_LOCUS3033</name>
</gene>
<reference evidence="2 3" key="1">
    <citation type="submission" date="2018-11" db="EMBL/GenBank/DDBJ databases">
        <authorList>
            <consortium name="Pathogen Informatics"/>
        </authorList>
    </citation>
    <scope>NUCLEOTIDE SEQUENCE [LARGE SCALE GENOMIC DNA]</scope>
</reference>
<dbReference type="OrthoDB" id="20381at2759"/>
<proteinExistence type="predicted"/>
<keyword evidence="3" id="KW-1185">Reference proteome</keyword>
<feature type="region of interest" description="Disordered" evidence="1">
    <location>
        <begin position="152"/>
        <end position="186"/>
    </location>
</feature>
<organism evidence="2 3">
    <name type="scientific">Hydatigena taeniaeformis</name>
    <name type="common">Feline tapeworm</name>
    <name type="synonym">Taenia taeniaeformis</name>
    <dbReference type="NCBI Taxonomy" id="6205"/>
    <lineage>
        <taxon>Eukaryota</taxon>
        <taxon>Metazoa</taxon>
        <taxon>Spiralia</taxon>
        <taxon>Lophotrochozoa</taxon>
        <taxon>Platyhelminthes</taxon>
        <taxon>Cestoda</taxon>
        <taxon>Eucestoda</taxon>
        <taxon>Cyclophyllidea</taxon>
        <taxon>Taeniidae</taxon>
        <taxon>Hydatigera</taxon>
    </lineage>
</organism>
<name>A0A3P7EG60_HYDTA</name>
<dbReference type="Proteomes" id="UP000274429">
    <property type="component" value="Unassembled WGS sequence"/>
</dbReference>
<sequence length="186" mass="21415">MRADFSEVLKIVAQMSDWDDDDKPNSTNKTWGDEEEVPDSWDVDEKPVCSKPKQAPPPKMTAKEKMAIKAEKKNKVIAQLQKKQEDEARPLTELEREELSKEQECNLIMDSFGVSDAAPLQVSELDFNKVSTKQDFIDLSVKLVEKFKKLESKTKKKGPKTKLVVERSMNDYDYDDEEGDDYDDFL</sequence>
<dbReference type="EMBL" id="UYWX01001827">
    <property type="protein sequence ID" value="VDM21791.1"/>
    <property type="molecule type" value="Genomic_DNA"/>
</dbReference>
<feature type="compositionally biased region" description="Acidic residues" evidence="1">
    <location>
        <begin position="172"/>
        <end position="186"/>
    </location>
</feature>
<dbReference type="GO" id="GO:0005852">
    <property type="term" value="C:eukaryotic translation initiation factor 3 complex"/>
    <property type="evidence" value="ECO:0007669"/>
    <property type="project" value="InterPro"/>
</dbReference>
<protein>
    <recommendedName>
        <fullName evidence="4">Eukaryotic translation initiation factor 3 30 kDa subunit</fullName>
    </recommendedName>
</protein>
<feature type="region of interest" description="Disordered" evidence="1">
    <location>
        <begin position="15"/>
        <end position="62"/>
    </location>
</feature>
<evidence type="ECO:0000256" key="1">
    <source>
        <dbReference type="SAM" id="MobiDB-lite"/>
    </source>
</evidence>
<evidence type="ECO:0000313" key="2">
    <source>
        <dbReference type="EMBL" id="VDM21791.1"/>
    </source>
</evidence>
<dbReference type="Pfam" id="PF08597">
    <property type="entry name" value="eIF3_subunit"/>
    <property type="match status" value="1"/>
</dbReference>
<feature type="compositionally biased region" description="Acidic residues" evidence="1">
    <location>
        <begin position="33"/>
        <end position="42"/>
    </location>
</feature>
<dbReference type="AlphaFoldDB" id="A0A3P7EG60"/>
<accession>A0A3P7EG60</accession>
<evidence type="ECO:0008006" key="4">
    <source>
        <dbReference type="Google" id="ProtNLM"/>
    </source>
</evidence>